<proteinExistence type="predicted"/>
<keyword evidence="2" id="KW-1185">Reference proteome</keyword>
<comment type="caution">
    <text evidence="1">The sequence shown here is derived from an EMBL/GenBank/DDBJ whole genome shotgun (WGS) entry which is preliminary data.</text>
</comment>
<dbReference type="RefSeq" id="WP_136829780.1">
    <property type="nucleotide sequence ID" value="NZ_SWBM01000001.1"/>
</dbReference>
<evidence type="ECO:0000313" key="2">
    <source>
        <dbReference type="Proteomes" id="UP000307756"/>
    </source>
</evidence>
<dbReference type="Proteomes" id="UP000307756">
    <property type="component" value="Unassembled WGS sequence"/>
</dbReference>
<protein>
    <recommendedName>
        <fullName evidence="3">Nucleotidyltransferase</fullName>
    </recommendedName>
</protein>
<accession>A0A4U1DC01</accession>
<dbReference type="OrthoDB" id="2139603at2"/>
<name>A0A4U1DC01_9BACI</name>
<gene>
    <name evidence="1" type="ORF">FA727_05635</name>
</gene>
<reference evidence="1 2" key="1">
    <citation type="journal article" date="2011" name="J. Microbiol.">
        <title>Bacillus kyonggiensis sp. nov., isolated from soil of a lettuce field.</title>
        <authorList>
            <person name="Dong K."/>
            <person name="Lee S."/>
        </authorList>
    </citation>
    <scope>NUCLEOTIDE SEQUENCE [LARGE SCALE GENOMIC DNA]</scope>
    <source>
        <strain evidence="1 2">NB22</strain>
    </source>
</reference>
<organism evidence="1 2">
    <name type="scientific">Robertmurraya kyonggiensis</name>
    <dbReference type="NCBI Taxonomy" id="1037680"/>
    <lineage>
        <taxon>Bacteria</taxon>
        <taxon>Bacillati</taxon>
        <taxon>Bacillota</taxon>
        <taxon>Bacilli</taxon>
        <taxon>Bacillales</taxon>
        <taxon>Bacillaceae</taxon>
        <taxon>Robertmurraya</taxon>
    </lineage>
</organism>
<sequence>MNLFNEFLTIAKTLNKELSIIPVLYGSLRLERVTKVEFSPQDIDVLVPYIFLKEIWEALKSTIEGLGYELTDLQEHEFKKDNFKVGIAYIEDLKPFADVDYTNLVKNDNDGGVYYRLSISDYRKVYSKSLLGGYRRNKYNNKDKRKLDFLNELEQKGH</sequence>
<evidence type="ECO:0008006" key="3">
    <source>
        <dbReference type="Google" id="ProtNLM"/>
    </source>
</evidence>
<evidence type="ECO:0000313" key="1">
    <source>
        <dbReference type="EMBL" id="TKC19026.1"/>
    </source>
</evidence>
<dbReference type="EMBL" id="SWBM01000001">
    <property type="protein sequence ID" value="TKC19026.1"/>
    <property type="molecule type" value="Genomic_DNA"/>
</dbReference>
<dbReference type="AlphaFoldDB" id="A0A4U1DC01"/>